<proteinExistence type="predicted"/>
<feature type="region of interest" description="Disordered" evidence="1">
    <location>
        <begin position="933"/>
        <end position="956"/>
    </location>
</feature>
<evidence type="ECO:0000256" key="1">
    <source>
        <dbReference type="SAM" id="MobiDB-lite"/>
    </source>
</evidence>
<dbReference type="Gene3D" id="1.10.472.80">
    <property type="entry name" value="Ypt/Rab-GAP domain of gyp1p, domain 3"/>
    <property type="match status" value="1"/>
</dbReference>
<feature type="region of interest" description="Disordered" evidence="1">
    <location>
        <begin position="969"/>
        <end position="1052"/>
    </location>
</feature>
<name>A0A7S3NFU5_9STRA</name>
<accession>A0A7S3NFU5</accession>
<dbReference type="AlphaFoldDB" id="A0A7S3NFU5"/>
<protein>
    <submittedName>
        <fullName evidence="2">Uncharacterized protein</fullName>
    </submittedName>
</protein>
<feature type="region of interest" description="Disordered" evidence="1">
    <location>
        <begin position="340"/>
        <end position="373"/>
    </location>
</feature>
<organism evidence="2">
    <name type="scientific">Aureoumbra lagunensis</name>
    <dbReference type="NCBI Taxonomy" id="44058"/>
    <lineage>
        <taxon>Eukaryota</taxon>
        <taxon>Sar</taxon>
        <taxon>Stramenopiles</taxon>
        <taxon>Ochrophyta</taxon>
        <taxon>Pelagophyceae</taxon>
        <taxon>Pelagomonadales</taxon>
        <taxon>Aureoumbra</taxon>
    </lineage>
</organism>
<evidence type="ECO:0000313" key="2">
    <source>
        <dbReference type="EMBL" id="CAE0364913.1"/>
    </source>
</evidence>
<feature type="compositionally biased region" description="Basic and acidic residues" evidence="1">
    <location>
        <begin position="933"/>
        <end position="947"/>
    </location>
</feature>
<feature type="region of interest" description="Disordered" evidence="1">
    <location>
        <begin position="512"/>
        <end position="560"/>
    </location>
</feature>
<feature type="compositionally biased region" description="Polar residues" evidence="1">
    <location>
        <begin position="520"/>
        <end position="531"/>
    </location>
</feature>
<reference evidence="2" key="1">
    <citation type="submission" date="2021-01" db="EMBL/GenBank/DDBJ databases">
        <authorList>
            <person name="Corre E."/>
            <person name="Pelletier E."/>
            <person name="Niang G."/>
            <person name="Scheremetjew M."/>
            <person name="Finn R."/>
            <person name="Kale V."/>
            <person name="Holt S."/>
            <person name="Cochrane G."/>
            <person name="Meng A."/>
            <person name="Brown T."/>
            <person name="Cohen L."/>
        </authorList>
    </citation>
    <scope>NUCLEOTIDE SEQUENCE</scope>
    <source>
        <strain evidence="2">CCMP1510</strain>
    </source>
</reference>
<feature type="region of interest" description="Disordered" evidence="1">
    <location>
        <begin position="614"/>
        <end position="639"/>
    </location>
</feature>
<feature type="compositionally biased region" description="Basic residues" evidence="1">
    <location>
        <begin position="537"/>
        <end position="551"/>
    </location>
</feature>
<sequence length="1052" mass="119674">MDDLKITIAVREARFTKIPYAYGRTVVIVETIRTAGVSLENTRDSKQGSLWPRRKKKNVFSLSQETEEIGGSRCEDAIEFYGDENDAPGEVFDFNINDTRSVDRLDMWVEIWTEASEREKQHRLKIGQAKARAHLLVPGLLLDEWRPLETDPAHGEVRFAVIVSIKHNPYHQQWLELFQRSVATSAEQCAERRRQRAWAQKISWKRIVKSSHLLQQENTGNVLFALVRKKNDQAHTLYESWGFAVELVDKCSNNQQNKDVNIIVSHVYDAGGRLEEDISPGDILLACSHSYLLHDLELFHDHLTAAQFDCDAAARHTLGQAAGPNGEHVWLVIKRPQHLARRAPTPPNKQQKKQRARRPSFLSSNSNTSDDDSRDALRELAWRGFARRNRQEVYRGVAFAMEFLSTKRQRRTSSSISTQSSCHSSEAQNAFVVRTEPRHHTISVSSAVHKCVSAFTHHPHNETKSDWNFEQDEEARESLEIALATQHRDAHSTNLRESWHKRQLSFEDALTEAARRQSRAKTQPQPQDSVFTSVKRSSSRLLRKMTKKRRATTGSTGSVSNDVLDDAPRWIIDSLLVATQCALERAPLPKPEQMARGRELLGNVTCLEHAINDDESDDDLLGNRSEQNNKRHTMDTPSTVTSLAAQMTPRVSSKFLNFREKRKVSTPNIETSPDLPQYEAASNKKNRADRLAFLSERVSRAYLARNSVMSELDGGIHEPTARALAATLLDKVGVDDRTSFYVLAFFFEELGAEAAIHGDRETDVASICSTLFRKRQPHLAGLFERSNFPCNPAVLEVWLTLFPVALPELTLLRWLDVLLFEGWEGMVNLALIWYDFHANEISQALERAFASSTAQPWRSCATVVATLRNIMASSTDVDLLLAKVKSTPCEELHNQAIQMDQVCDDMQDETARHLFDVIMHDIDNEVEHLEDQIIENNDRQHHDKEDWYSDEEKDEDQLEEQIMLIVEESTTPKAANTPRFGLPQHNLLPDVAIGRPPRAPFTPRTPRHRGLRVEEVRPNSRRKRSADDDDISDLPTPSPVHRKKSPSPSCTE</sequence>
<gene>
    <name evidence="2" type="ORF">ALAG00032_LOCUS5655</name>
</gene>
<dbReference type="EMBL" id="HBIJ01008038">
    <property type="protein sequence ID" value="CAE0364913.1"/>
    <property type="molecule type" value="Transcribed_RNA"/>
</dbReference>